<protein>
    <recommendedName>
        <fullName evidence="2">TRF2/HOY1 PH-like domain-containing protein</fullName>
    </recommendedName>
</protein>
<dbReference type="PANTHER" id="PTHR33494">
    <property type="entry name" value="OS02G0793800 PROTEIN"/>
    <property type="match status" value="1"/>
</dbReference>
<dbReference type="Proteomes" id="UP000015453">
    <property type="component" value="Unassembled WGS sequence"/>
</dbReference>
<dbReference type="EMBL" id="AUSU01004515">
    <property type="protein sequence ID" value="EPS64940.1"/>
    <property type="molecule type" value="Genomic_DNA"/>
</dbReference>
<evidence type="ECO:0000259" key="2">
    <source>
        <dbReference type="Pfam" id="PF24818"/>
    </source>
</evidence>
<evidence type="ECO:0000313" key="4">
    <source>
        <dbReference type="Proteomes" id="UP000015453"/>
    </source>
</evidence>
<gene>
    <name evidence="3" type="ORF">M569_09843</name>
</gene>
<feature type="domain" description="TRF2/HOY1 PH-like" evidence="2">
    <location>
        <begin position="75"/>
        <end position="194"/>
    </location>
</feature>
<dbReference type="PANTHER" id="PTHR33494:SF27">
    <property type="entry name" value="ATP-DEPENDENT DNA HELICASE"/>
    <property type="match status" value="1"/>
</dbReference>
<evidence type="ECO:0000313" key="3">
    <source>
        <dbReference type="EMBL" id="EPS64940.1"/>
    </source>
</evidence>
<comment type="caution">
    <text evidence="3">The sequence shown here is derived from an EMBL/GenBank/DDBJ whole genome shotgun (WGS) entry which is preliminary data.</text>
</comment>
<keyword evidence="4" id="KW-1185">Reference proteome</keyword>
<dbReference type="OrthoDB" id="1516808at2759"/>
<feature type="non-terminal residue" evidence="3">
    <location>
        <position position="1"/>
    </location>
</feature>
<reference evidence="3 4" key="1">
    <citation type="journal article" date="2013" name="BMC Genomics">
        <title>The miniature genome of a carnivorous plant Genlisea aurea contains a low number of genes and short non-coding sequences.</title>
        <authorList>
            <person name="Leushkin E.V."/>
            <person name="Sutormin R.A."/>
            <person name="Nabieva E.R."/>
            <person name="Penin A.A."/>
            <person name="Kondrashov A.S."/>
            <person name="Logacheva M.D."/>
        </authorList>
    </citation>
    <scope>NUCLEOTIDE SEQUENCE [LARGE SCALE GENOMIC DNA]</scope>
</reference>
<sequence length="259" mass="28854">LEISPSQWNPLDEPSPLGLKLRKSPSLLELIQMRLSNGSSSSCSVTTSNGSESLGKRNVKGIQPSIASEKMKASNFNATSLRIGSWEYVSKYEGDLLVKCYFAKHKLVWEILDGILKSKIEIQWSDIVALKSNCPEGRNGSITVVLSRKPAFYRETNPQPRKHTLWHACNDFTNGQASLIRREHHIQCPTGVLNKHFEKLVRCDDRLYALSLQPKIVVGSPYFETQTSAFENSEESKSSESNMLPVAVEGSPVSVMQDA</sequence>
<dbReference type="InterPro" id="IPR057939">
    <property type="entry name" value="TRF2_HOY1_PH"/>
</dbReference>
<dbReference type="AlphaFoldDB" id="S8CDM4"/>
<dbReference type="Pfam" id="PF24818">
    <property type="entry name" value="PH_TRF2_HOY1"/>
    <property type="match status" value="1"/>
</dbReference>
<feature type="region of interest" description="Disordered" evidence="1">
    <location>
        <begin position="229"/>
        <end position="259"/>
    </location>
</feature>
<feature type="non-terminal residue" evidence="3">
    <location>
        <position position="259"/>
    </location>
</feature>
<proteinExistence type="predicted"/>
<accession>S8CDM4</accession>
<organism evidence="3 4">
    <name type="scientific">Genlisea aurea</name>
    <dbReference type="NCBI Taxonomy" id="192259"/>
    <lineage>
        <taxon>Eukaryota</taxon>
        <taxon>Viridiplantae</taxon>
        <taxon>Streptophyta</taxon>
        <taxon>Embryophyta</taxon>
        <taxon>Tracheophyta</taxon>
        <taxon>Spermatophyta</taxon>
        <taxon>Magnoliopsida</taxon>
        <taxon>eudicotyledons</taxon>
        <taxon>Gunneridae</taxon>
        <taxon>Pentapetalae</taxon>
        <taxon>asterids</taxon>
        <taxon>lamiids</taxon>
        <taxon>Lamiales</taxon>
        <taxon>Lentibulariaceae</taxon>
        <taxon>Genlisea</taxon>
    </lineage>
</organism>
<evidence type="ECO:0000256" key="1">
    <source>
        <dbReference type="SAM" id="MobiDB-lite"/>
    </source>
</evidence>
<name>S8CDM4_9LAMI</name>